<feature type="short sequence motif" description="GXGXXG" evidence="4">
    <location>
        <begin position="11"/>
        <end position="16"/>
    </location>
</feature>
<keyword evidence="7" id="KW-1185">Reference proteome</keyword>
<feature type="short sequence motif" description="GXSXG" evidence="4">
    <location>
        <begin position="42"/>
        <end position="46"/>
    </location>
</feature>
<gene>
    <name evidence="6" type="ORF">H0264_07240</name>
</gene>
<reference evidence="6 7" key="1">
    <citation type="submission" date="2020-07" db="EMBL/GenBank/DDBJ databases">
        <authorList>
            <person name="Zhuang K."/>
            <person name="Ran Y."/>
        </authorList>
    </citation>
    <scope>NUCLEOTIDE SEQUENCE [LARGE SCALE GENOMIC DNA]</scope>
    <source>
        <strain evidence="6 7">WCH-YHL-001</strain>
    </source>
</reference>
<dbReference type="EMBL" id="CP059399">
    <property type="protein sequence ID" value="QLY32076.1"/>
    <property type="molecule type" value="Genomic_DNA"/>
</dbReference>
<dbReference type="RefSeq" id="WP_181583249.1">
    <property type="nucleotide sequence ID" value="NZ_CP059399.1"/>
</dbReference>
<dbReference type="Pfam" id="PF01734">
    <property type="entry name" value="Patatin"/>
    <property type="match status" value="1"/>
</dbReference>
<dbReference type="PROSITE" id="PS51635">
    <property type="entry name" value="PNPLA"/>
    <property type="match status" value="1"/>
</dbReference>
<dbReference type="InterPro" id="IPR050301">
    <property type="entry name" value="NTE"/>
</dbReference>
<evidence type="ECO:0000256" key="4">
    <source>
        <dbReference type="PROSITE-ProRule" id="PRU01161"/>
    </source>
</evidence>
<dbReference type="InterPro" id="IPR016035">
    <property type="entry name" value="Acyl_Trfase/lysoPLipase"/>
</dbReference>
<evidence type="ECO:0000313" key="6">
    <source>
        <dbReference type="EMBL" id="QLY32076.1"/>
    </source>
</evidence>
<proteinExistence type="predicted"/>
<dbReference type="Proteomes" id="UP000515512">
    <property type="component" value="Chromosome"/>
</dbReference>
<dbReference type="PANTHER" id="PTHR14226:SF57">
    <property type="entry name" value="BLR7027 PROTEIN"/>
    <property type="match status" value="1"/>
</dbReference>
<feature type="short sequence motif" description="DGA/G" evidence="4">
    <location>
        <begin position="189"/>
        <end position="191"/>
    </location>
</feature>
<evidence type="ECO:0000313" key="7">
    <source>
        <dbReference type="Proteomes" id="UP000515512"/>
    </source>
</evidence>
<evidence type="ECO:0000259" key="5">
    <source>
        <dbReference type="PROSITE" id="PS51635"/>
    </source>
</evidence>
<dbReference type="SUPFAM" id="SSF52151">
    <property type="entry name" value="FabD/lysophospholipase-like"/>
    <property type="match status" value="1"/>
</dbReference>
<evidence type="ECO:0000256" key="1">
    <source>
        <dbReference type="ARBA" id="ARBA00022801"/>
    </source>
</evidence>
<name>A0A7D6VKR1_9NOCA</name>
<accession>A0A7D6VKR1</accession>
<sequence>MIKNTALVLGGGGVAGIAWATGIAAGLAAAGIDVNQAELMIGTSAGSTVAAQLASGVPIEELYARQADPARQYPELTPPGVSFTELWPVLAQIYTDYPDLEEQRKRMCALALEAETVLEATRYAIIEGRLPVHAWPDRPLRIVAVDAYTGAPRIFDRTSAVPLVDAVAASCAVPGVWPPVTIGDTRYLDGGVRTSVNADLAAGFDRILILAPLVDLALEEQLFELRRTASRVELITPDEPSLAAFGADPLNPETRTPAATAGRAQADALAPAMEYLFA</sequence>
<dbReference type="GO" id="GO:0016787">
    <property type="term" value="F:hydrolase activity"/>
    <property type="evidence" value="ECO:0007669"/>
    <property type="project" value="UniProtKB-UniRule"/>
</dbReference>
<keyword evidence="2 4" id="KW-0442">Lipid degradation</keyword>
<organism evidence="6 7">
    <name type="scientific">Nocardia huaxiensis</name>
    <dbReference type="NCBI Taxonomy" id="2755382"/>
    <lineage>
        <taxon>Bacteria</taxon>
        <taxon>Bacillati</taxon>
        <taxon>Actinomycetota</taxon>
        <taxon>Actinomycetes</taxon>
        <taxon>Mycobacteriales</taxon>
        <taxon>Nocardiaceae</taxon>
        <taxon>Nocardia</taxon>
    </lineage>
</organism>
<evidence type="ECO:0000256" key="2">
    <source>
        <dbReference type="ARBA" id="ARBA00022963"/>
    </source>
</evidence>
<dbReference type="KEGG" id="nhu:H0264_07240"/>
<dbReference type="InterPro" id="IPR002641">
    <property type="entry name" value="PNPLA_dom"/>
</dbReference>
<dbReference type="Gene3D" id="3.40.1090.10">
    <property type="entry name" value="Cytosolic phospholipase A2 catalytic domain"/>
    <property type="match status" value="2"/>
</dbReference>
<evidence type="ECO:0000256" key="3">
    <source>
        <dbReference type="ARBA" id="ARBA00023098"/>
    </source>
</evidence>
<keyword evidence="3 4" id="KW-0443">Lipid metabolism</keyword>
<dbReference type="GO" id="GO:0016042">
    <property type="term" value="P:lipid catabolic process"/>
    <property type="evidence" value="ECO:0007669"/>
    <property type="project" value="UniProtKB-UniRule"/>
</dbReference>
<dbReference type="AlphaFoldDB" id="A0A7D6VKR1"/>
<feature type="domain" description="PNPLA" evidence="5">
    <location>
        <begin position="7"/>
        <end position="203"/>
    </location>
</feature>
<protein>
    <submittedName>
        <fullName evidence="6">Patatin-like phospholipase family protein</fullName>
    </submittedName>
</protein>
<feature type="active site" description="Nucleophile" evidence="4">
    <location>
        <position position="44"/>
    </location>
</feature>
<feature type="active site" description="Proton acceptor" evidence="4">
    <location>
        <position position="189"/>
    </location>
</feature>
<keyword evidence="1 4" id="KW-0378">Hydrolase</keyword>
<dbReference type="PANTHER" id="PTHR14226">
    <property type="entry name" value="NEUROPATHY TARGET ESTERASE/SWISS CHEESE D.MELANOGASTER"/>
    <property type="match status" value="1"/>
</dbReference>